<dbReference type="Pfam" id="PF03900">
    <property type="entry name" value="Porphobil_deamC"/>
    <property type="match status" value="1"/>
</dbReference>
<dbReference type="InterPro" id="IPR036803">
    <property type="entry name" value="Porphobilinogen_deaminase_C_sf"/>
</dbReference>
<dbReference type="GO" id="GO:0006782">
    <property type="term" value="P:protoporphyrinogen IX biosynthetic process"/>
    <property type="evidence" value="ECO:0007669"/>
    <property type="project" value="UniProtKB-UniRule"/>
</dbReference>
<proteinExistence type="inferred from homology"/>
<comment type="miscellaneous">
    <text evidence="8">The porphobilinogen subunits are added to the dipyrromethane group.</text>
</comment>
<evidence type="ECO:0000313" key="12">
    <source>
        <dbReference type="Proteomes" id="UP000712673"/>
    </source>
</evidence>
<evidence type="ECO:0000256" key="6">
    <source>
        <dbReference type="ARBA" id="ARBA00023244"/>
    </source>
</evidence>
<evidence type="ECO:0000256" key="5">
    <source>
        <dbReference type="ARBA" id="ARBA00022679"/>
    </source>
</evidence>
<dbReference type="PROSITE" id="PS00533">
    <property type="entry name" value="PORPHOBILINOGEN_DEAM"/>
    <property type="match status" value="1"/>
</dbReference>
<keyword evidence="6 8" id="KW-0627">Porphyrin biosynthesis</keyword>
<reference evidence="11" key="1">
    <citation type="submission" date="2019-03" db="EMBL/GenBank/DDBJ databases">
        <title>Lake Tanganyika Metagenome-Assembled Genomes (MAGs).</title>
        <authorList>
            <person name="Tran P."/>
        </authorList>
    </citation>
    <scope>NUCLEOTIDE SEQUENCE</scope>
    <source>
        <strain evidence="11">K_DeepCast_65m_m2_066</strain>
    </source>
</reference>
<evidence type="ECO:0000256" key="1">
    <source>
        <dbReference type="ARBA" id="ARBA00002869"/>
    </source>
</evidence>
<dbReference type="CDD" id="cd13646">
    <property type="entry name" value="PBP2_EcHMBS_like"/>
    <property type="match status" value="1"/>
</dbReference>
<comment type="caution">
    <text evidence="11">The sequence shown here is derived from an EMBL/GenBank/DDBJ whole genome shotgun (WGS) entry which is preliminary data.</text>
</comment>
<keyword evidence="5 8" id="KW-0808">Transferase</keyword>
<dbReference type="AlphaFoldDB" id="A0A938B5R1"/>
<dbReference type="PIRSF" id="PIRSF001438">
    <property type="entry name" value="4pyrrol_synth_OHMeBilane_synth"/>
    <property type="match status" value="1"/>
</dbReference>
<organism evidence="11 12">
    <name type="scientific">Tectimicrobiota bacterium</name>
    <dbReference type="NCBI Taxonomy" id="2528274"/>
    <lineage>
        <taxon>Bacteria</taxon>
        <taxon>Pseudomonadati</taxon>
        <taxon>Nitrospinota/Tectimicrobiota group</taxon>
        <taxon>Candidatus Tectimicrobiota</taxon>
    </lineage>
</organism>
<dbReference type="SUPFAM" id="SSF53850">
    <property type="entry name" value="Periplasmic binding protein-like II"/>
    <property type="match status" value="1"/>
</dbReference>
<comment type="subunit">
    <text evidence="4 8">Monomer.</text>
</comment>
<name>A0A938B5R1_UNCTE</name>
<evidence type="ECO:0000256" key="8">
    <source>
        <dbReference type="HAMAP-Rule" id="MF_00260"/>
    </source>
</evidence>
<sequence>MAHTPRHARIGTRGSPMALWQANWVAQALRTHHPDLSTELVVIRTSGDRNRQDPLPQIGGKGLFVKEIEEALLRQDIDLAVHSMKDVPTTLPPGLHLSAVPPRDDVRDAFVGRHGQRLSEARGVWRIGTSSLRRRAQLLVQYRDLQVQDIRGNVDTRLRKMHAGEVDGVVVSAAGMVRLGLQTDITEVLPVEVMLPAAGQGALGIETRIGDWIDALVQPLHDPVTASAVASERAFLRHLGGGCTVPIAALAQCQDTALSLQGLVSTPDGTQSLRHTLCGSIQDPEQLGERLAAQMRANGAEALLAALDHARPL</sequence>
<evidence type="ECO:0000259" key="9">
    <source>
        <dbReference type="Pfam" id="PF01379"/>
    </source>
</evidence>
<evidence type="ECO:0000256" key="7">
    <source>
        <dbReference type="ARBA" id="ARBA00048169"/>
    </source>
</evidence>
<dbReference type="Gene3D" id="3.40.190.10">
    <property type="entry name" value="Periplasmic binding protein-like II"/>
    <property type="match status" value="2"/>
</dbReference>
<dbReference type="SUPFAM" id="SSF54782">
    <property type="entry name" value="Porphobilinogen deaminase (hydroxymethylbilane synthase), C-terminal domain"/>
    <property type="match status" value="1"/>
</dbReference>
<dbReference type="InterPro" id="IPR000860">
    <property type="entry name" value="HemC"/>
</dbReference>
<dbReference type="HAMAP" id="MF_00260">
    <property type="entry name" value="Porphobil_deam"/>
    <property type="match status" value="1"/>
</dbReference>
<dbReference type="FunFam" id="3.40.190.10:FF:000004">
    <property type="entry name" value="Porphobilinogen deaminase"/>
    <property type="match status" value="1"/>
</dbReference>
<evidence type="ECO:0000256" key="2">
    <source>
        <dbReference type="ARBA" id="ARBA00004735"/>
    </source>
</evidence>
<accession>A0A938B5R1</accession>
<dbReference type="Gene3D" id="3.30.160.40">
    <property type="entry name" value="Porphobilinogen deaminase, C-terminal domain"/>
    <property type="match status" value="1"/>
</dbReference>
<comment type="function">
    <text evidence="1 8">Tetrapolymerization of the monopyrrole PBG into the hydroxymethylbilane pre-uroporphyrinogen in several discrete steps.</text>
</comment>
<evidence type="ECO:0000256" key="3">
    <source>
        <dbReference type="ARBA" id="ARBA00005638"/>
    </source>
</evidence>
<dbReference type="InterPro" id="IPR022418">
    <property type="entry name" value="Porphobilinogen_deaminase_C"/>
</dbReference>
<dbReference type="Pfam" id="PF01379">
    <property type="entry name" value="Porphobil_deam"/>
    <property type="match status" value="1"/>
</dbReference>
<evidence type="ECO:0000259" key="10">
    <source>
        <dbReference type="Pfam" id="PF03900"/>
    </source>
</evidence>
<comment type="catalytic activity">
    <reaction evidence="7 8">
        <text>4 porphobilinogen + H2O = hydroxymethylbilane + 4 NH4(+)</text>
        <dbReference type="Rhea" id="RHEA:13185"/>
        <dbReference type="ChEBI" id="CHEBI:15377"/>
        <dbReference type="ChEBI" id="CHEBI:28938"/>
        <dbReference type="ChEBI" id="CHEBI:57845"/>
        <dbReference type="ChEBI" id="CHEBI:58126"/>
        <dbReference type="EC" id="2.5.1.61"/>
    </reaction>
</comment>
<feature type="modified residue" description="S-(dipyrrolylmethanemethyl)cysteine" evidence="8">
    <location>
        <position position="243"/>
    </location>
</feature>
<dbReference type="PANTHER" id="PTHR11557">
    <property type="entry name" value="PORPHOBILINOGEN DEAMINASE"/>
    <property type="match status" value="1"/>
</dbReference>
<protein>
    <recommendedName>
        <fullName evidence="8">Porphobilinogen deaminase</fullName>
        <shortName evidence="8">PBG</shortName>
        <ecNumber evidence="8">2.5.1.61</ecNumber>
    </recommendedName>
    <alternativeName>
        <fullName evidence="8">Hydroxymethylbilane synthase</fullName>
        <shortName evidence="8">HMBS</shortName>
    </alternativeName>
    <alternativeName>
        <fullName evidence="8">Pre-uroporphyrinogen synthase</fullName>
    </alternativeName>
</protein>
<comment type="similarity">
    <text evidence="3 8">Belongs to the HMBS family.</text>
</comment>
<comment type="cofactor">
    <cofactor evidence="8">
        <name>dipyrromethane</name>
        <dbReference type="ChEBI" id="CHEBI:60342"/>
    </cofactor>
    <text evidence="8">Binds 1 dipyrromethane group covalently.</text>
</comment>
<dbReference type="FunFam" id="3.40.190.10:FF:000005">
    <property type="entry name" value="Porphobilinogen deaminase"/>
    <property type="match status" value="1"/>
</dbReference>
<comment type="pathway">
    <text evidence="2">Porphyrin-containing compound metabolism; protoporphyrin-IX biosynthesis; coproporphyrinogen-III from 5-aminolevulinate: step 2/4.</text>
</comment>
<dbReference type="InterPro" id="IPR022417">
    <property type="entry name" value="Porphobilin_deaminase_N"/>
</dbReference>
<dbReference type="EMBL" id="VGLS01000692">
    <property type="protein sequence ID" value="MBM3225810.1"/>
    <property type="molecule type" value="Genomic_DNA"/>
</dbReference>
<dbReference type="PRINTS" id="PR00151">
    <property type="entry name" value="PORPHBDMNASE"/>
</dbReference>
<dbReference type="GO" id="GO:0005737">
    <property type="term" value="C:cytoplasm"/>
    <property type="evidence" value="ECO:0007669"/>
    <property type="project" value="UniProtKB-UniRule"/>
</dbReference>
<dbReference type="NCBIfam" id="TIGR00212">
    <property type="entry name" value="hemC"/>
    <property type="match status" value="1"/>
</dbReference>
<feature type="domain" description="Porphobilinogen deaminase C-terminal" evidence="10">
    <location>
        <begin position="228"/>
        <end position="296"/>
    </location>
</feature>
<dbReference type="EC" id="2.5.1.61" evidence="8"/>
<gene>
    <name evidence="8 11" type="primary">hemC</name>
    <name evidence="11" type="ORF">FJZ47_18695</name>
</gene>
<evidence type="ECO:0000256" key="4">
    <source>
        <dbReference type="ARBA" id="ARBA00011245"/>
    </source>
</evidence>
<evidence type="ECO:0000313" key="11">
    <source>
        <dbReference type="EMBL" id="MBM3225810.1"/>
    </source>
</evidence>
<dbReference type="GO" id="GO:0004418">
    <property type="term" value="F:hydroxymethylbilane synthase activity"/>
    <property type="evidence" value="ECO:0007669"/>
    <property type="project" value="UniProtKB-UniRule"/>
</dbReference>
<dbReference type="Proteomes" id="UP000712673">
    <property type="component" value="Unassembled WGS sequence"/>
</dbReference>
<feature type="domain" description="Porphobilinogen deaminase N-terminal" evidence="9">
    <location>
        <begin position="9"/>
        <end position="211"/>
    </location>
</feature>
<dbReference type="InterPro" id="IPR022419">
    <property type="entry name" value="Porphobilin_deaminase_cofac_BS"/>
</dbReference>
<dbReference type="PANTHER" id="PTHR11557:SF0">
    <property type="entry name" value="PORPHOBILINOGEN DEAMINASE"/>
    <property type="match status" value="1"/>
</dbReference>